<dbReference type="EMBL" id="OX459959">
    <property type="protein sequence ID" value="CAI9164658.1"/>
    <property type="molecule type" value="Genomic_DNA"/>
</dbReference>
<proteinExistence type="predicted"/>
<gene>
    <name evidence="2" type="ORF">MRATA1EN1_LOCUS13620</name>
</gene>
<keyword evidence="3" id="KW-1185">Reference proteome</keyword>
<name>A0ABN8YW56_RANTA</name>
<feature type="region of interest" description="Disordered" evidence="1">
    <location>
        <begin position="60"/>
        <end position="126"/>
    </location>
</feature>
<evidence type="ECO:0008006" key="4">
    <source>
        <dbReference type="Google" id="ProtNLM"/>
    </source>
</evidence>
<organism evidence="2 3">
    <name type="scientific">Rangifer tarandus platyrhynchus</name>
    <name type="common">Svalbard reindeer</name>
    <dbReference type="NCBI Taxonomy" id="3082113"/>
    <lineage>
        <taxon>Eukaryota</taxon>
        <taxon>Metazoa</taxon>
        <taxon>Chordata</taxon>
        <taxon>Craniata</taxon>
        <taxon>Vertebrata</taxon>
        <taxon>Euteleostomi</taxon>
        <taxon>Mammalia</taxon>
        <taxon>Eutheria</taxon>
        <taxon>Laurasiatheria</taxon>
        <taxon>Artiodactyla</taxon>
        <taxon>Ruminantia</taxon>
        <taxon>Pecora</taxon>
        <taxon>Cervidae</taxon>
        <taxon>Odocoileinae</taxon>
        <taxon>Rangifer</taxon>
    </lineage>
</organism>
<evidence type="ECO:0000313" key="3">
    <source>
        <dbReference type="Proteomes" id="UP001176941"/>
    </source>
</evidence>
<evidence type="ECO:0000313" key="2">
    <source>
        <dbReference type="EMBL" id="CAI9164658.1"/>
    </source>
</evidence>
<feature type="compositionally biased region" description="Polar residues" evidence="1">
    <location>
        <begin position="108"/>
        <end position="126"/>
    </location>
</feature>
<evidence type="ECO:0000256" key="1">
    <source>
        <dbReference type="SAM" id="MobiDB-lite"/>
    </source>
</evidence>
<reference evidence="2" key="1">
    <citation type="submission" date="2023-04" db="EMBL/GenBank/DDBJ databases">
        <authorList>
            <consortium name="ELIXIR-Norway"/>
        </authorList>
    </citation>
    <scope>NUCLEOTIDE SEQUENCE [LARGE SCALE GENOMIC DNA]</scope>
</reference>
<dbReference type="Proteomes" id="UP001176941">
    <property type="component" value="Chromosome 23"/>
</dbReference>
<accession>A0ABN8YW56</accession>
<sequence>MMQLEFSKFFFASVMGTGMTLHASLSGSWSCLNLQAVRLQERGAYQPPTPERMVIDKKHSRATLQGRQPGPRPGSWGFLPRTETPREQEQQEDLSCPDKRQKPRVPHCQSQGDLPDSTHTASLLGG</sequence>
<protein>
    <recommendedName>
        <fullName evidence="4">Secreted protein</fullName>
    </recommendedName>
</protein>